<feature type="binding site" evidence="10">
    <location>
        <position position="36"/>
    </location>
    <ligand>
        <name>NAD(+)</name>
        <dbReference type="ChEBI" id="CHEBI:57540"/>
    </ligand>
</feature>
<evidence type="ECO:0000256" key="3">
    <source>
        <dbReference type="ARBA" id="ARBA00012954"/>
    </source>
</evidence>
<dbReference type="PROSITE" id="PS51257">
    <property type="entry name" value="PROKAR_LIPOPROTEIN"/>
    <property type="match status" value="1"/>
</dbReference>
<comment type="similarity">
    <text evidence="2 7">Belongs to the UDP-glucose/GDP-mannose dehydrogenase family.</text>
</comment>
<dbReference type="EMBL" id="MVHJ01000009">
    <property type="protein sequence ID" value="ORA04556.1"/>
    <property type="molecule type" value="Genomic_DNA"/>
</dbReference>
<feature type="binding site" evidence="10">
    <location>
        <position position="41"/>
    </location>
    <ligand>
        <name>NAD(+)</name>
        <dbReference type="ChEBI" id="CHEBI:57540"/>
    </ligand>
</feature>
<comment type="pathway">
    <text evidence="1">Nucleotide-sugar biosynthesis; UDP-alpha-D-glucuronate biosynthesis; UDP-alpha-D-glucuronate from UDP-alpha-D-glucose: step 1/1.</text>
</comment>
<keyword evidence="13" id="KW-1185">Reference proteome</keyword>
<feature type="binding site" evidence="9">
    <location>
        <position position="330"/>
    </location>
    <ligand>
        <name>substrate</name>
    </ligand>
</feature>
<evidence type="ECO:0000256" key="9">
    <source>
        <dbReference type="PIRSR" id="PIRSR500134-2"/>
    </source>
</evidence>
<feature type="domain" description="UDP-glucose/GDP-mannose dehydrogenase C-terminal" evidence="11">
    <location>
        <begin position="323"/>
        <end position="431"/>
    </location>
</feature>
<dbReference type="NCBIfam" id="TIGR03026">
    <property type="entry name" value="NDP-sugDHase"/>
    <property type="match status" value="1"/>
</dbReference>
<keyword evidence="5 7" id="KW-0520">NAD</keyword>
<evidence type="ECO:0000256" key="2">
    <source>
        <dbReference type="ARBA" id="ARBA00006601"/>
    </source>
</evidence>
<organism evidence="12 13">
    <name type="scientific">Mycolicibacterium bacteremicum</name>
    <name type="common">Mycobacterium bacteremicum</name>
    <dbReference type="NCBI Taxonomy" id="564198"/>
    <lineage>
        <taxon>Bacteria</taxon>
        <taxon>Bacillati</taxon>
        <taxon>Actinomycetota</taxon>
        <taxon>Actinomycetes</taxon>
        <taxon>Mycobacteriales</taxon>
        <taxon>Mycobacteriaceae</taxon>
        <taxon>Mycolicibacterium</taxon>
    </lineage>
</organism>
<dbReference type="InterPro" id="IPR014027">
    <property type="entry name" value="UDP-Glc/GDP-Man_DH_C"/>
</dbReference>
<feature type="binding site" evidence="10">
    <location>
        <position position="130"/>
    </location>
    <ligand>
        <name>NAD(+)</name>
        <dbReference type="ChEBI" id="CHEBI:57540"/>
    </ligand>
</feature>
<sequence length="445" mass="47819">MNPETKSAISVFGLGYVGCVSAACLASRGHHVIGVDVNPAKLDGLRHGRSPIVESEIGELTAEVVAAERLTVSADAHAAVLNTDISLICVGTPSTSGGGLTTRYLEEVTSEIGLAIREKNRRHVVVYRSTMVPGTCETLLIPLLERVSGKRAGIDFGVCVNPEFLREGTSVRDFFGPPKTVVGATDSESAETVIGIYEGLPGPVFQVPIRVAEMTKYIDNSFHALKIGFANEVGALCAALGLDSHAVMDVFVADTKLNISPAYLRPGFAFGGSCLPKDLRALTHTARRNDVDIPLLSNLLVSNEVHLRRALDLIVAHGRRKVGIFGMSFKPGTDDLRESPMVELAERLIGKGFDVKIHDANVVLSRLLGANRAYIDERLPHVGELLTDDIDTVLEHGEVLIVGSCAPEVVEAMSRAGADRLIVDLVRLPDAVRLRETVHYQGIGW</sequence>
<dbReference type="Gene3D" id="3.40.50.720">
    <property type="entry name" value="NAD(P)-binding Rossmann-like Domain"/>
    <property type="match status" value="2"/>
</dbReference>
<dbReference type="GO" id="GO:0003979">
    <property type="term" value="F:UDP-glucose 6-dehydrogenase activity"/>
    <property type="evidence" value="ECO:0007669"/>
    <property type="project" value="UniProtKB-EC"/>
</dbReference>
<dbReference type="SUPFAM" id="SSF52413">
    <property type="entry name" value="UDP-glucose/GDP-mannose dehydrogenase C-terminal domain"/>
    <property type="match status" value="1"/>
</dbReference>
<dbReference type="InterPro" id="IPR036220">
    <property type="entry name" value="UDP-Glc/GDP-Man_DH_C_sf"/>
</dbReference>
<dbReference type="Pfam" id="PF03720">
    <property type="entry name" value="UDPG_MGDP_dh_C"/>
    <property type="match status" value="1"/>
</dbReference>
<evidence type="ECO:0000259" key="11">
    <source>
        <dbReference type="SMART" id="SM00984"/>
    </source>
</evidence>
<dbReference type="Proteomes" id="UP000192366">
    <property type="component" value="Unassembled WGS sequence"/>
</dbReference>
<comment type="caution">
    <text evidence="12">The sequence shown here is derived from an EMBL/GenBank/DDBJ whole genome shotgun (WGS) entry which is preliminary data.</text>
</comment>
<evidence type="ECO:0000313" key="13">
    <source>
        <dbReference type="Proteomes" id="UP000192366"/>
    </source>
</evidence>
<protein>
    <recommendedName>
        <fullName evidence="3 7">UDP-glucose 6-dehydrogenase</fullName>
        <ecNumber evidence="3 7">1.1.1.22</ecNumber>
    </recommendedName>
</protein>
<feature type="binding site" evidence="10">
    <location>
        <position position="337"/>
    </location>
    <ligand>
        <name>NAD(+)</name>
        <dbReference type="ChEBI" id="CHEBI:57540"/>
    </ligand>
</feature>
<dbReference type="InterPro" id="IPR001732">
    <property type="entry name" value="UDP-Glc/GDP-Man_DH_N"/>
</dbReference>
<dbReference type="GO" id="GO:0006065">
    <property type="term" value="P:UDP-glucuronate biosynthetic process"/>
    <property type="evidence" value="ECO:0007669"/>
    <property type="project" value="UniProtKB-UniPathway"/>
</dbReference>
<dbReference type="RefSeq" id="WP_083058347.1">
    <property type="nucleotide sequence ID" value="NZ_JACKVM010000016.1"/>
</dbReference>
<keyword evidence="4 7" id="KW-0560">Oxidoreductase</keyword>
<evidence type="ECO:0000256" key="10">
    <source>
        <dbReference type="PIRSR" id="PIRSR500134-3"/>
    </source>
</evidence>
<feature type="binding site" evidence="10">
    <location>
        <position position="277"/>
    </location>
    <ligand>
        <name>NAD(+)</name>
        <dbReference type="ChEBI" id="CHEBI:57540"/>
    </ligand>
</feature>
<dbReference type="OrthoDB" id="5193947at2"/>
<dbReference type="Pfam" id="PF00984">
    <property type="entry name" value="UDPG_MGDP_dh"/>
    <property type="match status" value="1"/>
</dbReference>
<dbReference type="InterPro" id="IPR028357">
    <property type="entry name" value="UDPglc_DH_bac"/>
</dbReference>
<dbReference type="SUPFAM" id="SSF51735">
    <property type="entry name" value="NAD(P)-binding Rossmann-fold domains"/>
    <property type="match status" value="1"/>
</dbReference>
<dbReference type="PIRSF" id="PIRSF000124">
    <property type="entry name" value="UDPglc_GDPman_dh"/>
    <property type="match status" value="1"/>
</dbReference>
<dbReference type="InterPro" id="IPR014026">
    <property type="entry name" value="UDP-Glc/GDP-Man_DH_dimer"/>
</dbReference>
<proteinExistence type="inferred from homology"/>
<dbReference type="AlphaFoldDB" id="A0A1W9YWT9"/>
<dbReference type="InterPro" id="IPR008927">
    <property type="entry name" value="6-PGluconate_DH-like_C_sf"/>
</dbReference>
<dbReference type="EC" id="1.1.1.22" evidence="3 7"/>
<dbReference type="UniPathway" id="UPA00038">
    <property type="reaction ID" value="UER00491"/>
</dbReference>
<dbReference type="STRING" id="564198.BST17_12650"/>
<feature type="binding site" evidence="9">
    <location>
        <position position="216"/>
    </location>
    <ligand>
        <name>substrate</name>
    </ligand>
</feature>
<dbReference type="PIRSF" id="PIRSF500134">
    <property type="entry name" value="UDPglc_DH_bac"/>
    <property type="match status" value="1"/>
</dbReference>
<feature type="binding site" evidence="9">
    <location>
        <begin position="164"/>
        <end position="167"/>
    </location>
    <ligand>
        <name>substrate</name>
    </ligand>
</feature>
<evidence type="ECO:0000256" key="6">
    <source>
        <dbReference type="ARBA" id="ARBA00047473"/>
    </source>
</evidence>
<evidence type="ECO:0000256" key="4">
    <source>
        <dbReference type="ARBA" id="ARBA00023002"/>
    </source>
</evidence>
<dbReference type="Gene3D" id="1.20.5.170">
    <property type="match status" value="1"/>
</dbReference>
<reference evidence="12 13" key="1">
    <citation type="submission" date="2017-02" db="EMBL/GenBank/DDBJ databases">
        <title>The new phylogeny of genus Mycobacterium.</title>
        <authorList>
            <person name="Tortoli E."/>
            <person name="Trovato A."/>
            <person name="Cirillo D.M."/>
        </authorList>
    </citation>
    <scope>NUCLEOTIDE SEQUENCE [LARGE SCALE GENOMIC DNA]</scope>
    <source>
        <strain evidence="12 13">DSM 45578</strain>
    </source>
</reference>
<name>A0A1W9YWT9_MYCBA</name>
<feature type="binding site" evidence="9">
    <location>
        <position position="271"/>
    </location>
    <ligand>
        <name>substrate</name>
    </ligand>
</feature>
<feature type="binding site" evidence="9">
    <location>
        <begin position="263"/>
        <end position="267"/>
    </location>
    <ligand>
        <name>substrate</name>
    </ligand>
</feature>
<dbReference type="PANTHER" id="PTHR43750">
    <property type="entry name" value="UDP-GLUCOSE 6-DEHYDROGENASE TUAD"/>
    <property type="match status" value="1"/>
</dbReference>
<comment type="catalytic activity">
    <reaction evidence="6 7">
        <text>UDP-alpha-D-glucose + 2 NAD(+) + H2O = UDP-alpha-D-glucuronate + 2 NADH + 3 H(+)</text>
        <dbReference type="Rhea" id="RHEA:23596"/>
        <dbReference type="ChEBI" id="CHEBI:15377"/>
        <dbReference type="ChEBI" id="CHEBI:15378"/>
        <dbReference type="ChEBI" id="CHEBI:57540"/>
        <dbReference type="ChEBI" id="CHEBI:57945"/>
        <dbReference type="ChEBI" id="CHEBI:58052"/>
        <dbReference type="ChEBI" id="CHEBI:58885"/>
        <dbReference type="EC" id="1.1.1.22"/>
    </reaction>
</comment>
<dbReference type="InterPro" id="IPR017476">
    <property type="entry name" value="UDP-Glc/GDP-Man"/>
</dbReference>
<evidence type="ECO:0000256" key="5">
    <source>
        <dbReference type="ARBA" id="ARBA00023027"/>
    </source>
</evidence>
<dbReference type="GO" id="GO:0000271">
    <property type="term" value="P:polysaccharide biosynthetic process"/>
    <property type="evidence" value="ECO:0007669"/>
    <property type="project" value="InterPro"/>
</dbReference>
<evidence type="ECO:0000256" key="8">
    <source>
        <dbReference type="PIRSR" id="PIRSR500134-1"/>
    </source>
</evidence>
<dbReference type="SUPFAM" id="SSF48179">
    <property type="entry name" value="6-phosphogluconate dehydrogenase C-terminal domain-like"/>
    <property type="match status" value="1"/>
</dbReference>
<dbReference type="Pfam" id="PF03721">
    <property type="entry name" value="UDPG_MGDP_dh_N"/>
    <property type="match status" value="1"/>
</dbReference>
<dbReference type="PANTHER" id="PTHR43750:SF1">
    <property type="entry name" value="GDP-MANNOSE 6-DEHYDROGENASE"/>
    <property type="match status" value="1"/>
</dbReference>
<gene>
    <name evidence="12" type="ORF">BST17_12650</name>
</gene>
<feature type="active site" description="Nucleophile" evidence="8">
    <location>
        <position position="274"/>
    </location>
</feature>
<evidence type="ECO:0000256" key="1">
    <source>
        <dbReference type="ARBA" id="ARBA00004701"/>
    </source>
</evidence>
<dbReference type="GO" id="GO:0051287">
    <property type="term" value="F:NAD binding"/>
    <property type="evidence" value="ECO:0007669"/>
    <property type="project" value="InterPro"/>
</dbReference>
<evidence type="ECO:0000256" key="7">
    <source>
        <dbReference type="PIRNR" id="PIRNR000124"/>
    </source>
</evidence>
<feature type="binding site" evidence="10">
    <location>
        <position position="92"/>
    </location>
    <ligand>
        <name>NAD(+)</name>
        <dbReference type="ChEBI" id="CHEBI:57540"/>
    </ligand>
</feature>
<dbReference type="InterPro" id="IPR036291">
    <property type="entry name" value="NAD(P)-bd_dom_sf"/>
</dbReference>
<accession>A0A1W9YWT9</accession>
<dbReference type="SMART" id="SM00984">
    <property type="entry name" value="UDPG_MGDP_dh_C"/>
    <property type="match status" value="1"/>
</dbReference>
<evidence type="ECO:0000313" key="12">
    <source>
        <dbReference type="EMBL" id="ORA04556.1"/>
    </source>
</evidence>
<feature type="binding site" evidence="10">
    <location>
        <position position="167"/>
    </location>
    <ligand>
        <name>NAD(+)</name>
        <dbReference type="ChEBI" id="CHEBI:57540"/>
    </ligand>
</feature>